<feature type="region of interest" description="Disordered" evidence="1">
    <location>
        <begin position="31"/>
        <end position="56"/>
    </location>
</feature>
<proteinExistence type="predicted"/>
<comment type="caution">
    <text evidence="2">The sequence shown here is derived from an EMBL/GenBank/DDBJ whole genome shotgun (WGS) entry which is preliminary data.</text>
</comment>
<dbReference type="EMBL" id="CAJVPZ010018963">
    <property type="protein sequence ID" value="CAG8691400.1"/>
    <property type="molecule type" value="Genomic_DNA"/>
</dbReference>
<reference evidence="2" key="1">
    <citation type="submission" date="2021-06" db="EMBL/GenBank/DDBJ databases">
        <authorList>
            <person name="Kallberg Y."/>
            <person name="Tangrot J."/>
            <person name="Rosling A."/>
        </authorList>
    </citation>
    <scope>NUCLEOTIDE SEQUENCE</scope>
    <source>
        <strain evidence="2">IN212</strain>
    </source>
</reference>
<gene>
    <name evidence="2" type="ORF">RFULGI_LOCUS10016</name>
</gene>
<accession>A0A9N9HHF1</accession>
<sequence>MNSNMFESSSSLPSTRSIIDIIADNVESATISTQKQDHSSIKSNTIAAHKSSETPI</sequence>
<dbReference type="AlphaFoldDB" id="A0A9N9HHF1"/>
<evidence type="ECO:0000313" key="2">
    <source>
        <dbReference type="EMBL" id="CAG8691400.1"/>
    </source>
</evidence>
<organism evidence="2 3">
    <name type="scientific">Racocetra fulgida</name>
    <dbReference type="NCBI Taxonomy" id="60492"/>
    <lineage>
        <taxon>Eukaryota</taxon>
        <taxon>Fungi</taxon>
        <taxon>Fungi incertae sedis</taxon>
        <taxon>Mucoromycota</taxon>
        <taxon>Glomeromycotina</taxon>
        <taxon>Glomeromycetes</taxon>
        <taxon>Diversisporales</taxon>
        <taxon>Gigasporaceae</taxon>
        <taxon>Racocetra</taxon>
    </lineage>
</organism>
<name>A0A9N9HHF1_9GLOM</name>
<dbReference type="Proteomes" id="UP000789396">
    <property type="component" value="Unassembled WGS sequence"/>
</dbReference>
<keyword evidence="3" id="KW-1185">Reference proteome</keyword>
<feature type="non-terminal residue" evidence="2">
    <location>
        <position position="56"/>
    </location>
</feature>
<protein>
    <submittedName>
        <fullName evidence="2">12260_t:CDS:1</fullName>
    </submittedName>
</protein>
<evidence type="ECO:0000256" key="1">
    <source>
        <dbReference type="SAM" id="MobiDB-lite"/>
    </source>
</evidence>
<evidence type="ECO:0000313" key="3">
    <source>
        <dbReference type="Proteomes" id="UP000789396"/>
    </source>
</evidence>